<gene>
    <name evidence="3" type="ORF">H9L22_16910</name>
</gene>
<evidence type="ECO:0000256" key="2">
    <source>
        <dbReference type="SAM" id="Phobius"/>
    </source>
</evidence>
<evidence type="ECO:0000313" key="4">
    <source>
        <dbReference type="Proteomes" id="UP000516117"/>
    </source>
</evidence>
<name>A0A7H0H5G8_9ACTN</name>
<sequence length="380" mass="37718">MITRTSTASTPRAQRAWLALLLACVLAFLPANLASADARIDATFRVSDAQVAISGRLLDGADGIGPHVLLIGLDDVEVGRTTTSGSGDFSAAVPLPAGLSGRHVVSVYFAGTEALPPVDARHSFEVARGPVQTTLKASGPAEAINGDVITISGSLTTAAGAGVAGAGIAISDPSGNVPDSYTVSGGDGAFSTLYAVPEDQAEGSLTVTVTYAGATGFATSSGSVKLAVRRMDVQTPSPSPTASPTPSASVSASATASAPAIGSPSLSPTAPPAEADDDPSVLSPVAIALVVVGGSAILALALVAFKGSVSRRQIDDGEMDFFDEAGAPFTPVPEAPVSDGPAQNLAASRAVDDDRPAEPAAGDEADPAPRPARRAAPSDD</sequence>
<accession>A0A7H0H5G8</accession>
<keyword evidence="2" id="KW-0472">Membrane</keyword>
<dbReference type="EMBL" id="CP060789">
    <property type="protein sequence ID" value="QNP55784.1"/>
    <property type="molecule type" value="Genomic_DNA"/>
</dbReference>
<feature type="compositionally biased region" description="Low complexity" evidence="1">
    <location>
        <begin position="244"/>
        <end position="265"/>
    </location>
</feature>
<evidence type="ECO:0008006" key="5">
    <source>
        <dbReference type="Google" id="ProtNLM"/>
    </source>
</evidence>
<evidence type="ECO:0000313" key="3">
    <source>
        <dbReference type="EMBL" id="QNP55784.1"/>
    </source>
</evidence>
<dbReference type="Proteomes" id="UP000516117">
    <property type="component" value="Chromosome"/>
</dbReference>
<feature type="region of interest" description="Disordered" evidence="1">
    <location>
        <begin position="325"/>
        <end position="380"/>
    </location>
</feature>
<protein>
    <recommendedName>
        <fullName evidence="5">Ig-like domain repeat protein</fullName>
    </recommendedName>
</protein>
<evidence type="ECO:0000256" key="1">
    <source>
        <dbReference type="SAM" id="MobiDB-lite"/>
    </source>
</evidence>
<feature type="transmembrane region" description="Helical" evidence="2">
    <location>
        <begin position="281"/>
        <end position="305"/>
    </location>
</feature>
<dbReference type="RefSeq" id="WP_187720913.1">
    <property type="nucleotide sequence ID" value="NZ_BAABBL010000010.1"/>
</dbReference>
<organism evidence="3 4">
    <name type="scientific">Tessaracoccus defluvii</name>
    <dbReference type="NCBI Taxonomy" id="1285901"/>
    <lineage>
        <taxon>Bacteria</taxon>
        <taxon>Bacillati</taxon>
        <taxon>Actinomycetota</taxon>
        <taxon>Actinomycetes</taxon>
        <taxon>Propionibacteriales</taxon>
        <taxon>Propionibacteriaceae</taxon>
        <taxon>Tessaracoccus</taxon>
    </lineage>
</organism>
<keyword evidence="4" id="KW-1185">Reference proteome</keyword>
<keyword evidence="2" id="KW-1133">Transmembrane helix</keyword>
<feature type="region of interest" description="Disordered" evidence="1">
    <location>
        <begin position="231"/>
        <end position="278"/>
    </location>
</feature>
<keyword evidence="2" id="KW-0812">Transmembrane</keyword>
<dbReference type="KEGG" id="tdf:H9L22_16910"/>
<dbReference type="AlphaFoldDB" id="A0A7H0H5G8"/>
<reference evidence="3 4" key="1">
    <citation type="submission" date="2020-08" db="EMBL/GenBank/DDBJ databases">
        <title>Genome sequence of Tessaracoccus defluvii JCM 17540T.</title>
        <authorList>
            <person name="Hyun D.-W."/>
            <person name="Bae J.-W."/>
        </authorList>
    </citation>
    <scope>NUCLEOTIDE SEQUENCE [LARGE SCALE GENOMIC DNA]</scope>
    <source>
        <strain evidence="3 4">JCM 17540</strain>
    </source>
</reference>
<proteinExistence type="predicted"/>